<name>A0A1M6B2F0_9FLAO</name>
<feature type="region of interest" description="Disordered" evidence="3">
    <location>
        <begin position="48"/>
        <end position="85"/>
    </location>
</feature>
<reference evidence="5" key="1">
    <citation type="submission" date="2016-11" db="EMBL/GenBank/DDBJ databases">
        <authorList>
            <person name="Varghese N."/>
            <person name="Submissions S."/>
        </authorList>
    </citation>
    <scope>NUCLEOTIDE SEQUENCE [LARGE SCALE GENOMIC DNA]</scope>
    <source>
        <strain evidence="5">DSM 18829</strain>
    </source>
</reference>
<dbReference type="AlphaFoldDB" id="A0A1M6B2F0"/>
<keyword evidence="5" id="KW-1185">Reference proteome</keyword>
<dbReference type="EMBL" id="FQZI01000001">
    <property type="protein sequence ID" value="SHI42895.1"/>
    <property type="molecule type" value="Genomic_DNA"/>
</dbReference>
<feature type="compositionally biased region" description="Basic and acidic residues" evidence="3">
    <location>
        <begin position="48"/>
        <end position="57"/>
    </location>
</feature>
<gene>
    <name evidence="4" type="ORF">SAMN05444363_0521</name>
</gene>
<dbReference type="RefSeq" id="WP_073308310.1">
    <property type="nucleotide sequence ID" value="NZ_FQZI01000001.1"/>
</dbReference>
<accession>A0A1M6B2F0</accession>
<keyword evidence="2" id="KW-0732">Signal</keyword>
<evidence type="ECO:0000256" key="1">
    <source>
        <dbReference type="ARBA" id="ARBA00017922"/>
    </source>
</evidence>
<evidence type="ECO:0000313" key="4">
    <source>
        <dbReference type="EMBL" id="SHI42895.1"/>
    </source>
</evidence>
<protein>
    <recommendedName>
        <fullName evidence="1">Type IV secretion system putative lipoprotein virB7</fullName>
    </recommendedName>
</protein>
<dbReference type="Proteomes" id="UP000184488">
    <property type="component" value="Unassembled WGS sequence"/>
</dbReference>
<evidence type="ECO:0000256" key="2">
    <source>
        <dbReference type="ARBA" id="ARBA00022729"/>
    </source>
</evidence>
<dbReference type="Pfam" id="PF08139">
    <property type="entry name" value="LPAM_1"/>
    <property type="match status" value="1"/>
</dbReference>
<evidence type="ECO:0000256" key="3">
    <source>
        <dbReference type="SAM" id="MobiDB-lite"/>
    </source>
</evidence>
<proteinExistence type="predicted"/>
<dbReference type="PROSITE" id="PS51257">
    <property type="entry name" value="PROKAR_LIPOPROTEIN"/>
    <property type="match status" value="1"/>
</dbReference>
<dbReference type="STRING" id="415425.SAMN05444363_0521"/>
<evidence type="ECO:0000313" key="5">
    <source>
        <dbReference type="Proteomes" id="UP000184488"/>
    </source>
</evidence>
<sequence>MKRIVSLIVLVVFVASCSNDENEELLYNEIQKMEKMNSRDPQMFAKDEVNSDTKEDTIVPPPPPFDPITVCDGCPIDPPKGGTKP</sequence>
<organism evidence="4 5">
    <name type="scientific">Flavobacterium terrae</name>
    <dbReference type="NCBI Taxonomy" id="415425"/>
    <lineage>
        <taxon>Bacteria</taxon>
        <taxon>Pseudomonadati</taxon>
        <taxon>Bacteroidota</taxon>
        <taxon>Flavobacteriia</taxon>
        <taxon>Flavobacteriales</taxon>
        <taxon>Flavobacteriaceae</taxon>
        <taxon>Flavobacterium</taxon>
    </lineage>
</organism>
<dbReference type="InterPro" id="IPR012640">
    <property type="entry name" value="Membr_lipoprot_lipid_attach_CS"/>
</dbReference>